<organism evidence="4 5">
    <name type="scientific">Nocardioides psychrotolerans</name>
    <dbReference type="NCBI Taxonomy" id="1005945"/>
    <lineage>
        <taxon>Bacteria</taxon>
        <taxon>Bacillati</taxon>
        <taxon>Actinomycetota</taxon>
        <taxon>Actinomycetes</taxon>
        <taxon>Propionibacteriales</taxon>
        <taxon>Nocardioidaceae</taxon>
        <taxon>Nocardioides</taxon>
    </lineage>
</organism>
<evidence type="ECO:0000313" key="4">
    <source>
        <dbReference type="EMBL" id="SFI41338.1"/>
    </source>
</evidence>
<feature type="region of interest" description="Disordered" evidence="1">
    <location>
        <begin position="1"/>
        <end position="58"/>
    </location>
</feature>
<protein>
    <submittedName>
        <fullName evidence="4">Uncharacterized membrane protein</fullName>
    </submittedName>
</protein>
<feature type="transmembrane region" description="Helical" evidence="2">
    <location>
        <begin position="83"/>
        <end position="108"/>
    </location>
</feature>
<dbReference type="Pfam" id="PF25231">
    <property type="entry name" value="DUF7847"/>
    <property type="match status" value="1"/>
</dbReference>
<feature type="transmembrane region" description="Helical" evidence="2">
    <location>
        <begin position="128"/>
        <end position="160"/>
    </location>
</feature>
<dbReference type="Proteomes" id="UP000198649">
    <property type="component" value="Unassembled WGS sequence"/>
</dbReference>
<keyword evidence="2" id="KW-0812">Transmembrane</keyword>
<keyword evidence="5" id="KW-1185">Reference proteome</keyword>
<dbReference type="RefSeq" id="WP_170259173.1">
    <property type="nucleotide sequence ID" value="NZ_BKAF01000015.1"/>
</dbReference>
<evidence type="ECO:0000256" key="1">
    <source>
        <dbReference type="SAM" id="MobiDB-lite"/>
    </source>
</evidence>
<sequence length="290" mass="29925">MSNYGPPGGIPPEQPPLGGDGTPPPPPPPPAGGYGAAPPPPPGGYGAPPPGGYGAPPQGASGWDVGSAISYGWAKFQANVGQIIIAGLVVFGGIVIFQIIGAVIRNVLVQDPECYTDSNGFFQCDVGSGFVISLVATAISSLLFFVVYQIIGAGIIRGALSITEGRPFTMSEVFKTDRIGPVIITSVISSVIIFVGFLLCILPGIVAAFFLQYALYFLLDKDMEPMDAIKASVTFVKDNLGSALVWSIVSYVIILVGAILCGVGLIVAIPVSLIGTAYTYKHLTGQPVAP</sequence>
<proteinExistence type="predicted"/>
<keyword evidence="2" id="KW-0472">Membrane</keyword>
<gene>
    <name evidence="4" type="ORF">SAMN05216561_10864</name>
</gene>
<dbReference type="PANTHER" id="PTHR40076:SF1">
    <property type="entry name" value="MEMBRANE PROTEIN"/>
    <property type="match status" value="1"/>
</dbReference>
<evidence type="ECO:0000256" key="2">
    <source>
        <dbReference type="SAM" id="Phobius"/>
    </source>
</evidence>
<dbReference type="AlphaFoldDB" id="A0A1I3HZZ1"/>
<dbReference type="InterPro" id="IPR010380">
    <property type="entry name" value="DUF975"/>
</dbReference>
<evidence type="ECO:0000259" key="3">
    <source>
        <dbReference type="Pfam" id="PF25231"/>
    </source>
</evidence>
<feature type="transmembrane region" description="Helical" evidence="2">
    <location>
        <begin position="248"/>
        <end position="274"/>
    </location>
</feature>
<reference evidence="4 5" key="1">
    <citation type="submission" date="2016-10" db="EMBL/GenBank/DDBJ databases">
        <authorList>
            <person name="de Groot N.N."/>
        </authorList>
    </citation>
    <scope>NUCLEOTIDE SEQUENCE [LARGE SCALE GENOMIC DNA]</scope>
    <source>
        <strain evidence="4 5">CGMCC 1.11156</strain>
    </source>
</reference>
<dbReference type="PANTHER" id="PTHR40076">
    <property type="entry name" value="MEMBRANE PROTEIN-RELATED"/>
    <property type="match status" value="1"/>
</dbReference>
<dbReference type="STRING" id="1005945.SAMN05216561_10864"/>
<keyword evidence="2" id="KW-1133">Transmembrane helix</keyword>
<feature type="domain" description="DUF7847" evidence="3">
    <location>
        <begin position="130"/>
        <end position="270"/>
    </location>
</feature>
<evidence type="ECO:0000313" key="5">
    <source>
        <dbReference type="Proteomes" id="UP000198649"/>
    </source>
</evidence>
<accession>A0A1I3HZZ1</accession>
<dbReference type="InterPro" id="IPR057169">
    <property type="entry name" value="DUF7847"/>
</dbReference>
<dbReference type="EMBL" id="FOQG01000008">
    <property type="protein sequence ID" value="SFI41338.1"/>
    <property type="molecule type" value="Genomic_DNA"/>
</dbReference>
<feature type="transmembrane region" description="Helical" evidence="2">
    <location>
        <begin position="181"/>
        <end position="214"/>
    </location>
</feature>
<name>A0A1I3HZZ1_9ACTN</name>
<feature type="compositionally biased region" description="Pro residues" evidence="1">
    <location>
        <begin position="22"/>
        <end position="51"/>
    </location>
</feature>